<sequence length="202" mass="21764">MDTITIKPSFFSILWSFLKLSPIAFGGGYAIFPSIEREIVDRRRWLSGQEMSETLSLASAAPGGVAVNAAILLGHRLNGVSGAIAAGIGAILPTFFIVLAVFFTYMQFGDSPKVKGALSGVTWGVITLILFSALRMGRSAIKDKFTLLLMLGGLICLFAGLSPAYLIVAGIVISIVATLFKQRYERKHEAGKTADEGYMYFI</sequence>
<keyword evidence="4 7" id="KW-0812">Transmembrane</keyword>
<feature type="transmembrane region" description="Helical" evidence="7">
    <location>
        <begin position="117"/>
        <end position="135"/>
    </location>
</feature>
<evidence type="ECO:0000256" key="1">
    <source>
        <dbReference type="ARBA" id="ARBA00004651"/>
    </source>
</evidence>
<dbReference type="Proteomes" id="UP001596989">
    <property type="component" value="Unassembled WGS sequence"/>
</dbReference>
<evidence type="ECO:0000256" key="7">
    <source>
        <dbReference type="SAM" id="Phobius"/>
    </source>
</evidence>
<proteinExistence type="inferred from homology"/>
<comment type="subcellular location">
    <subcellularLocation>
        <location evidence="1">Cell membrane</location>
        <topology evidence="1">Multi-pass membrane protein</topology>
    </subcellularLocation>
</comment>
<dbReference type="InterPro" id="IPR003370">
    <property type="entry name" value="Chromate_transpt"/>
</dbReference>
<feature type="transmembrane region" description="Helical" evidence="7">
    <location>
        <begin position="12"/>
        <end position="32"/>
    </location>
</feature>
<evidence type="ECO:0000313" key="8">
    <source>
        <dbReference type="EMBL" id="MFD0958181.1"/>
    </source>
</evidence>
<keyword evidence="6 7" id="KW-0472">Membrane</keyword>
<evidence type="ECO:0000256" key="5">
    <source>
        <dbReference type="ARBA" id="ARBA00022989"/>
    </source>
</evidence>
<feature type="transmembrane region" description="Helical" evidence="7">
    <location>
        <begin position="80"/>
        <end position="105"/>
    </location>
</feature>
<evidence type="ECO:0000313" key="9">
    <source>
        <dbReference type="Proteomes" id="UP001596989"/>
    </source>
</evidence>
<organism evidence="8 9">
    <name type="scientific">Paenibacillus chungangensis</name>
    <dbReference type="NCBI Taxonomy" id="696535"/>
    <lineage>
        <taxon>Bacteria</taxon>
        <taxon>Bacillati</taxon>
        <taxon>Bacillota</taxon>
        <taxon>Bacilli</taxon>
        <taxon>Bacillales</taxon>
        <taxon>Paenibacillaceae</taxon>
        <taxon>Paenibacillus</taxon>
    </lineage>
</organism>
<evidence type="ECO:0000256" key="3">
    <source>
        <dbReference type="ARBA" id="ARBA00022475"/>
    </source>
</evidence>
<name>A0ABW3HKZ0_9BACL</name>
<protein>
    <submittedName>
        <fullName evidence="8">Chromate transporter</fullName>
    </submittedName>
</protein>
<keyword evidence="5 7" id="KW-1133">Transmembrane helix</keyword>
<comment type="similarity">
    <text evidence="2">Belongs to the chromate ion transporter (CHR) (TC 2.A.51) family.</text>
</comment>
<evidence type="ECO:0000256" key="4">
    <source>
        <dbReference type="ARBA" id="ARBA00022692"/>
    </source>
</evidence>
<reference evidence="9" key="1">
    <citation type="journal article" date="2019" name="Int. J. Syst. Evol. Microbiol.">
        <title>The Global Catalogue of Microorganisms (GCM) 10K type strain sequencing project: providing services to taxonomists for standard genome sequencing and annotation.</title>
        <authorList>
            <consortium name="The Broad Institute Genomics Platform"/>
            <consortium name="The Broad Institute Genome Sequencing Center for Infectious Disease"/>
            <person name="Wu L."/>
            <person name="Ma J."/>
        </authorList>
    </citation>
    <scope>NUCLEOTIDE SEQUENCE [LARGE SCALE GENOMIC DNA]</scope>
    <source>
        <strain evidence="9">CCUG 59129</strain>
    </source>
</reference>
<evidence type="ECO:0000256" key="2">
    <source>
        <dbReference type="ARBA" id="ARBA00005262"/>
    </source>
</evidence>
<keyword evidence="9" id="KW-1185">Reference proteome</keyword>
<accession>A0ABW3HKZ0</accession>
<keyword evidence="3" id="KW-1003">Cell membrane</keyword>
<dbReference type="InterPro" id="IPR052518">
    <property type="entry name" value="CHR_Transporter"/>
</dbReference>
<gene>
    <name evidence="8" type="ORF">ACFQ2I_02125</name>
</gene>
<comment type="caution">
    <text evidence="8">The sequence shown here is derived from an EMBL/GenBank/DDBJ whole genome shotgun (WGS) entry which is preliminary data.</text>
</comment>
<dbReference type="Pfam" id="PF02417">
    <property type="entry name" value="Chromate_transp"/>
    <property type="match status" value="1"/>
</dbReference>
<evidence type="ECO:0000256" key="6">
    <source>
        <dbReference type="ARBA" id="ARBA00023136"/>
    </source>
</evidence>
<feature type="transmembrane region" description="Helical" evidence="7">
    <location>
        <begin position="147"/>
        <end position="180"/>
    </location>
</feature>
<feature type="transmembrane region" description="Helical" evidence="7">
    <location>
        <begin position="53"/>
        <end position="74"/>
    </location>
</feature>
<dbReference type="PANTHER" id="PTHR43663">
    <property type="entry name" value="CHROMATE TRANSPORT PROTEIN-RELATED"/>
    <property type="match status" value="1"/>
</dbReference>
<dbReference type="RefSeq" id="WP_377561831.1">
    <property type="nucleotide sequence ID" value="NZ_JBHTJZ010000004.1"/>
</dbReference>
<dbReference type="PANTHER" id="PTHR43663:SF2">
    <property type="entry name" value="CHROMATE TRANSPORT PROTEIN-RELATED"/>
    <property type="match status" value="1"/>
</dbReference>
<dbReference type="EMBL" id="JBHTJZ010000004">
    <property type="protein sequence ID" value="MFD0958181.1"/>
    <property type="molecule type" value="Genomic_DNA"/>
</dbReference>